<sequence>MMNVSGKIVFACGEVPEEIPNGSLLTVKVQDTNRMDAPAVLLGEYKIIIQSYNKGDLLTYEIKNASLPSYKRATLHAVLNIGWEASGNEWIRQGDYLNDTTHPIEIEDDKSEYFGCDINVVHYI</sequence>
<protein>
    <submittedName>
        <fullName evidence="2">Uncharacterized protein LOC100211495 isoform X2</fullName>
    </submittedName>
</protein>
<evidence type="ECO:0000313" key="1">
    <source>
        <dbReference type="Proteomes" id="UP001652625"/>
    </source>
</evidence>
<proteinExistence type="predicted"/>
<organism evidence="1 2">
    <name type="scientific">Hydra vulgaris</name>
    <name type="common">Hydra</name>
    <name type="synonym">Hydra attenuata</name>
    <dbReference type="NCBI Taxonomy" id="6087"/>
    <lineage>
        <taxon>Eukaryota</taxon>
        <taxon>Metazoa</taxon>
        <taxon>Cnidaria</taxon>
        <taxon>Hydrozoa</taxon>
        <taxon>Hydroidolina</taxon>
        <taxon>Anthoathecata</taxon>
        <taxon>Aplanulata</taxon>
        <taxon>Hydridae</taxon>
        <taxon>Hydra</taxon>
    </lineage>
</organism>
<name>A0ABM4D9S0_HYDVU</name>
<keyword evidence="1" id="KW-1185">Reference proteome</keyword>
<gene>
    <name evidence="2" type="primary">LOC100211495</name>
</gene>
<accession>A0ABM4D9S0</accession>
<dbReference type="RefSeq" id="XP_065671088.1">
    <property type="nucleotide sequence ID" value="XM_065815016.1"/>
</dbReference>
<dbReference type="GeneID" id="100211495"/>
<reference evidence="2" key="1">
    <citation type="submission" date="2025-08" db="UniProtKB">
        <authorList>
            <consortium name="RefSeq"/>
        </authorList>
    </citation>
    <scope>IDENTIFICATION</scope>
</reference>
<dbReference type="Proteomes" id="UP001652625">
    <property type="component" value="Chromosome 13"/>
</dbReference>
<evidence type="ECO:0000313" key="2">
    <source>
        <dbReference type="RefSeq" id="XP_065671088.1"/>
    </source>
</evidence>